<dbReference type="Gene3D" id="3.40.50.2000">
    <property type="entry name" value="Glycogen Phosphorylase B"/>
    <property type="match status" value="1"/>
</dbReference>
<dbReference type="Pfam" id="PF04101">
    <property type="entry name" value="Glyco_tran_28_C"/>
    <property type="match status" value="1"/>
</dbReference>
<accession>A0A1I5V6S6</accession>
<dbReference type="OrthoDB" id="9803241at2"/>
<protein>
    <recommendedName>
        <fullName evidence="1">Glycosyl transferase family 28 C-terminal domain-containing protein</fullName>
    </recommendedName>
</protein>
<name>A0A1I5V6S6_9BACT</name>
<keyword evidence="3" id="KW-1185">Reference proteome</keyword>
<evidence type="ECO:0000313" key="3">
    <source>
        <dbReference type="Proteomes" id="UP000199031"/>
    </source>
</evidence>
<dbReference type="EMBL" id="FOXQ01000004">
    <property type="protein sequence ID" value="SFQ03057.1"/>
    <property type="molecule type" value="Genomic_DNA"/>
</dbReference>
<dbReference type="RefSeq" id="WP_143075807.1">
    <property type="nucleotide sequence ID" value="NZ_FOXQ01000004.1"/>
</dbReference>
<organism evidence="2 3">
    <name type="scientific">Parafilimonas terrae</name>
    <dbReference type="NCBI Taxonomy" id="1465490"/>
    <lineage>
        <taxon>Bacteria</taxon>
        <taxon>Pseudomonadati</taxon>
        <taxon>Bacteroidota</taxon>
        <taxon>Chitinophagia</taxon>
        <taxon>Chitinophagales</taxon>
        <taxon>Chitinophagaceae</taxon>
        <taxon>Parafilimonas</taxon>
    </lineage>
</organism>
<dbReference type="InterPro" id="IPR007235">
    <property type="entry name" value="Glyco_trans_28_C"/>
</dbReference>
<dbReference type="PANTHER" id="PTHR21015">
    <property type="entry name" value="UDP-N-ACETYLGLUCOSAMINE--N-ACETYLMURAMYL-(PENTAPEPTIDE) PYROPHOSPHORYL-UNDECAPRENOL N-ACETYLGLUCOSAMINE TRANSFERASE 1"/>
    <property type="match status" value="1"/>
</dbReference>
<dbReference type="GO" id="GO:0016758">
    <property type="term" value="F:hexosyltransferase activity"/>
    <property type="evidence" value="ECO:0007669"/>
    <property type="project" value="InterPro"/>
</dbReference>
<reference evidence="2 3" key="1">
    <citation type="submission" date="2016-10" db="EMBL/GenBank/DDBJ databases">
        <authorList>
            <person name="de Groot N.N."/>
        </authorList>
    </citation>
    <scope>NUCLEOTIDE SEQUENCE [LARGE SCALE GENOMIC DNA]</scope>
    <source>
        <strain evidence="2 3">DSM 28286</strain>
    </source>
</reference>
<proteinExistence type="predicted"/>
<dbReference type="Proteomes" id="UP000199031">
    <property type="component" value="Unassembled WGS sequence"/>
</dbReference>
<gene>
    <name evidence="2" type="ORF">SAMN05444277_104238</name>
</gene>
<evidence type="ECO:0000259" key="1">
    <source>
        <dbReference type="Pfam" id="PF04101"/>
    </source>
</evidence>
<dbReference type="SUPFAM" id="SSF53756">
    <property type="entry name" value="UDP-Glycosyltransferase/glycogen phosphorylase"/>
    <property type="match status" value="1"/>
</dbReference>
<sequence>MNKDLHIKKILIAPLDWGLGHATRCIVLIRFLQKLGCAVTIAASGKIKKLLENEFPGIMFLHLPGYEISYSKNKRYLVIKILLQIPKILKIIRFERNWLHEAHHKYGFDAVISDNRYGFYTTATTSVFITHQLCIQTNITWLDRMLQQYNYRFINRFNECWIPDLNGTLNIAGALSHPQKLPAIPSKYIGPLSRLKKMDTTILNYKWIAIISGPEPQRSIFEKKIFELASKMPDKFIIVRGLPGENEENFISPNCAIFNHLNTEEMQAAIAQSEFVISRCGYTTVMEVLSLQKKAVFIPTPGQTEQEYLAQHLFAQKWCYTFNQEDDFEMQLREAVSFNYKLPEINAGQYKEVLNDFVKRL</sequence>
<evidence type="ECO:0000313" key="2">
    <source>
        <dbReference type="EMBL" id="SFQ03057.1"/>
    </source>
</evidence>
<dbReference type="PANTHER" id="PTHR21015:SF22">
    <property type="entry name" value="GLYCOSYLTRANSFERASE"/>
    <property type="match status" value="1"/>
</dbReference>
<feature type="domain" description="Glycosyl transferase family 28 C-terminal" evidence="1">
    <location>
        <begin position="263"/>
        <end position="336"/>
    </location>
</feature>
<dbReference type="AlphaFoldDB" id="A0A1I5V6S6"/>
<dbReference type="STRING" id="1465490.SAMN05444277_104238"/>